<keyword evidence="4" id="KW-1185">Reference proteome</keyword>
<dbReference type="InterPro" id="IPR016181">
    <property type="entry name" value="Acyl_CoA_acyltransferase"/>
</dbReference>
<dbReference type="Gene3D" id="3.40.630.30">
    <property type="match status" value="1"/>
</dbReference>
<dbReference type="GO" id="GO:0016746">
    <property type="term" value="F:acyltransferase activity"/>
    <property type="evidence" value="ECO:0007669"/>
    <property type="project" value="UniProtKB-KW"/>
</dbReference>
<proteinExistence type="predicted"/>
<keyword evidence="1 3" id="KW-0808">Transferase</keyword>
<dbReference type="PANTHER" id="PTHR13947:SF37">
    <property type="entry name" value="LD18367P"/>
    <property type="match status" value="1"/>
</dbReference>
<dbReference type="PROSITE" id="PS51186">
    <property type="entry name" value="GNAT"/>
    <property type="match status" value="1"/>
</dbReference>
<reference evidence="4" key="1">
    <citation type="journal article" date="2019" name="Int. J. Syst. Evol. Microbiol.">
        <title>The Global Catalogue of Microorganisms (GCM) 10K type strain sequencing project: providing services to taxonomists for standard genome sequencing and annotation.</title>
        <authorList>
            <consortium name="The Broad Institute Genomics Platform"/>
            <consortium name="The Broad Institute Genome Sequencing Center for Infectious Disease"/>
            <person name="Wu L."/>
            <person name="Ma J."/>
        </authorList>
    </citation>
    <scope>NUCLEOTIDE SEQUENCE [LARGE SCALE GENOMIC DNA]</scope>
    <source>
        <strain evidence="4">JCM 9371</strain>
    </source>
</reference>
<evidence type="ECO:0000259" key="2">
    <source>
        <dbReference type="PROSITE" id="PS51186"/>
    </source>
</evidence>
<dbReference type="CDD" id="cd04301">
    <property type="entry name" value="NAT_SF"/>
    <property type="match status" value="1"/>
</dbReference>
<dbReference type="EMBL" id="JBHTGP010000001">
    <property type="protein sequence ID" value="MFD0683026.1"/>
    <property type="molecule type" value="Genomic_DNA"/>
</dbReference>
<evidence type="ECO:0000313" key="3">
    <source>
        <dbReference type="EMBL" id="MFD0683026.1"/>
    </source>
</evidence>
<dbReference type="SUPFAM" id="SSF55729">
    <property type="entry name" value="Acyl-CoA N-acyltransferases (Nat)"/>
    <property type="match status" value="1"/>
</dbReference>
<organism evidence="3 4">
    <name type="scientific">Actinomadura fibrosa</name>
    <dbReference type="NCBI Taxonomy" id="111802"/>
    <lineage>
        <taxon>Bacteria</taxon>
        <taxon>Bacillati</taxon>
        <taxon>Actinomycetota</taxon>
        <taxon>Actinomycetes</taxon>
        <taxon>Streptosporangiales</taxon>
        <taxon>Thermomonosporaceae</taxon>
        <taxon>Actinomadura</taxon>
    </lineage>
</organism>
<dbReference type="InterPro" id="IPR050769">
    <property type="entry name" value="NAT_camello-type"/>
</dbReference>
<dbReference type="PANTHER" id="PTHR13947">
    <property type="entry name" value="GNAT FAMILY N-ACETYLTRANSFERASE"/>
    <property type="match status" value="1"/>
</dbReference>
<dbReference type="Proteomes" id="UP001597063">
    <property type="component" value="Unassembled WGS sequence"/>
</dbReference>
<protein>
    <submittedName>
        <fullName evidence="3">GNAT family N-acetyltransferase</fullName>
        <ecNumber evidence="3">2.3.-.-</ecNumber>
    </submittedName>
</protein>
<evidence type="ECO:0000313" key="4">
    <source>
        <dbReference type="Proteomes" id="UP001597063"/>
    </source>
</evidence>
<accession>A0ABW2X9M6</accession>
<gene>
    <name evidence="3" type="ORF">ACFQZM_00830</name>
</gene>
<keyword evidence="3" id="KW-0012">Acyltransferase</keyword>
<dbReference type="EC" id="2.3.-.-" evidence="3"/>
<dbReference type="InterPro" id="IPR000182">
    <property type="entry name" value="GNAT_dom"/>
</dbReference>
<sequence length="180" mass="19447">MSGRRGRRKAGERHPMQMTDVTVRDARPDEHRRIGELTVEVYVGGGLISPASSYVATLADAAGRAERSRLLVAELGGELAGAVAYCPPGSPFAQLAGLDEAEFRMLAVLGWARGHGVGRAMVRACADRARAAGLRGLRLSTQANMTAAHRMYERMGFVRTPDRDWAPVPDETLLTYALSL</sequence>
<feature type="domain" description="N-acetyltransferase" evidence="2">
    <location>
        <begin position="21"/>
        <end position="179"/>
    </location>
</feature>
<comment type="caution">
    <text evidence="3">The sequence shown here is derived from an EMBL/GenBank/DDBJ whole genome shotgun (WGS) entry which is preliminary data.</text>
</comment>
<name>A0ABW2X9M6_9ACTN</name>
<dbReference type="RefSeq" id="WP_278045360.1">
    <property type="nucleotide sequence ID" value="NZ_CAACUY010000037.1"/>
</dbReference>
<dbReference type="Pfam" id="PF00583">
    <property type="entry name" value="Acetyltransf_1"/>
    <property type="match status" value="1"/>
</dbReference>
<evidence type="ECO:0000256" key="1">
    <source>
        <dbReference type="ARBA" id="ARBA00022679"/>
    </source>
</evidence>